<dbReference type="PROSITE" id="PS50089">
    <property type="entry name" value="ZF_RING_2"/>
    <property type="match status" value="1"/>
</dbReference>
<evidence type="ECO:0000256" key="1">
    <source>
        <dbReference type="PROSITE-ProRule" id="PRU00175"/>
    </source>
</evidence>
<accession>A0A086TCR4</accession>
<evidence type="ECO:0000313" key="4">
    <source>
        <dbReference type="EMBL" id="KFH47146.1"/>
    </source>
</evidence>
<dbReference type="HOGENOM" id="CLU_089741_0_0_1"/>
<keyword evidence="1" id="KW-0862">Zinc</keyword>
<reference evidence="5" key="1">
    <citation type="journal article" date="2014" name="Genome Announc.">
        <title>Genome sequence and annotation of Acremonium chrysogenum, producer of the beta-lactam antibiotic cephalosporin C.</title>
        <authorList>
            <person name="Terfehr D."/>
            <person name="Dahlmann T.A."/>
            <person name="Specht T."/>
            <person name="Zadra I."/>
            <person name="Kuernsteiner H."/>
            <person name="Kueck U."/>
        </authorList>
    </citation>
    <scope>NUCLEOTIDE SEQUENCE [LARGE SCALE GENOMIC DNA]</scope>
    <source>
        <strain evidence="5">ATCC 11550 / CBS 779.69 / DSM 880 / IAM 14645 / JCM 23072 / IMI 49137</strain>
    </source>
</reference>
<organism evidence="4 5">
    <name type="scientific">Hapsidospora chrysogenum (strain ATCC 11550 / CBS 779.69 / DSM 880 / IAM 14645 / JCM 23072 / IMI 49137)</name>
    <name type="common">Acremonium chrysogenum</name>
    <dbReference type="NCBI Taxonomy" id="857340"/>
    <lineage>
        <taxon>Eukaryota</taxon>
        <taxon>Fungi</taxon>
        <taxon>Dikarya</taxon>
        <taxon>Ascomycota</taxon>
        <taxon>Pezizomycotina</taxon>
        <taxon>Sordariomycetes</taxon>
        <taxon>Hypocreomycetidae</taxon>
        <taxon>Hypocreales</taxon>
        <taxon>Bionectriaceae</taxon>
        <taxon>Hapsidospora</taxon>
    </lineage>
</organism>
<dbReference type="Proteomes" id="UP000029964">
    <property type="component" value="Unassembled WGS sequence"/>
</dbReference>
<dbReference type="EMBL" id="JPKY01000012">
    <property type="protein sequence ID" value="KFH47146.1"/>
    <property type="molecule type" value="Genomic_DNA"/>
</dbReference>
<gene>
    <name evidence="4" type="ORF">ACRE_020250</name>
</gene>
<dbReference type="AlphaFoldDB" id="A0A086TCR4"/>
<dbReference type="STRING" id="857340.A0A086TCR4"/>
<feature type="region of interest" description="Disordered" evidence="2">
    <location>
        <begin position="1"/>
        <end position="36"/>
    </location>
</feature>
<dbReference type="OrthoDB" id="8062037at2759"/>
<sequence>MAPGPTVHRRESSHTTSTTHQTTKERVRGYLRSRRTADKPLTTLRERLRDCKLITKGKSILPPWLQTQPRQDSAQYFIPCPKITFIIDDPPPPKLTCQICRDTSFELRSVPLGIDVDDATFSLLPCGHVAGSRCLEKWCSAYGACPFCRMELHYPGCRHPVPPRPITDETIHVLPRTLPDGGALPSLCRECHWSWLAVDAERSLAARTQRFRTARERADRTGSAADEQRLLDLKDEVETGVRDELHYPYLSRLLDSW</sequence>
<protein>
    <submittedName>
        <fullName evidence="4">Putative RING finger protein-like protein</fullName>
    </submittedName>
</protein>
<dbReference type="InterPro" id="IPR013083">
    <property type="entry name" value="Znf_RING/FYVE/PHD"/>
</dbReference>
<name>A0A086TCR4_HAPC1</name>
<keyword evidence="1" id="KW-0479">Metal-binding</keyword>
<proteinExistence type="predicted"/>
<evidence type="ECO:0000313" key="5">
    <source>
        <dbReference type="Proteomes" id="UP000029964"/>
    </source>
</evidence>
<dbReference type="GO" id="GO:0008270">
    <property type="term" value="F:zinc ion binding"/>
    <property type="evidence" value="ECO:0007669"/>
    <property type="project" value="UniProtKB-KW"/>
</dbReference>
<dbReference type="Gene3D" id="3.30.40.10">
    <property type="entry name" value="Zinc/RING finger domain, C3HC4 (zinc finger)"/>
    <property type="match status" value="1"/>
</dbReference>
<evidence type="ECO:0000256" key="2">
    <source>
        <dbReference type="SAM" id="MobiDB-lite"/>
    </source>
</evidence>
<keyword evidence="1" id="KW-0863">Zinc-finger</keyword>
<dbReference type="InterPro" id="IPR001841">
    <property type="entry name" value="Znf_RING"/>
</dbReference>
<keyword evidence="5" id="KW-1185">Reference proteome</keyword>
<dbReference type="SUPFAM" id="SSF57850">
    <property type="entry name" value="RING/U-box"/>
    <property type="match status" value="1"/>
</dbReference>
<feature type="domain" description="RING-type" evidence="3">
    <location>
        <begin position="97"/>
        <end position="149"/>
    </location>
</feature>
<comment type="caution">
    <text evidence="4">The sequence shown here is derived from an EMBL/GenBank/DDBJ whole genome shotgun (WGS) entry which is preliminary data.</text>
</comment>
<evidence type="ECO:0000259" key="3">
    <source>
        <dbReference type="PROSITE" id="PS50089"/>
    </source>
</evidence>